<evidence type="ECO:0000313" key="2">
    <source>
        <dbReference type="EMBL" id="MSS15199.1"/>
    </source>
</evidence>
<name>A0A6L5X477_9FIRM</name>
<feature type="domain" description="Metallo-beta-lactamase" evidence="1">
    <location>
        <begin position="11"/>
        <end position="193"/>
    </location>
</feature>
<dbReference type="GO" id="GO:0016787">
    <property type="term" value="F:hydrolase activity"/>
    <property type="evidence" value="ECO:0007669"/>
    <property type="project" value="UniProtKB-KW"/>
</dbReference>
<dbReference type="AlphaFoldDB" id="A0A6L5X477"/>
<dbReference type="SUPFAM" id="SSF56281">
    <property type="entry name" value="Metallo-hydrolase/oxidoreductase"/>
    <property type="match status" value="1"/>
</dbReference>
<accession>A0A6L5X477</accession>
<evidence type="ECO:0000259" key="1">
    <source>
        <dbReference type="SMART" id="SM00849"/>
    </source>
</evidence>
<organism evidence="2 3">
    <name type="scientific">Porcincola intestinalis</name>
    <dbReference type="NCBI Taxonomy" id="2606632"/>
    <lineage>
        <taxon>Bacteria</taxon>
        <taxon>Bacillati</taxon>
        <taxon>Bacillota</taxon>
        <taxon>Clostridia</taxon>
        <taxon>Lachnospirales</taxon>
        <taxon>Lachnospiraceae</taxon>
        <taxon>Porcincola</taxon>
    </lineage>
</organism>
<dbReference type="RefSeq" id="WP_154525797.1">
    <property type="nucleotide sequence ID" value="NZ_JAQYJL010000021.1"/>
</dbReference>
<dbReference type="SMART" id="SM00849">
    <property type="entry name" value="Lactamase_B"/>
    <property type="match status" value="1"/>
</dbReference>
<comment type="caution">
    <text evidence="2">The sequence shown here is derived from an EMBL/GenBank/DDBJ whole genome shotgun (WGS) entry which is preliminary data.</text>
</comment>
<dbReference type="Pfam" id="PF12706">
    <property type="entry name" value="Lactamase_B_2"/>
    <property type="match status" value="1"/>
</dbReference>
<proteinExistence type="predicted"/>
<dbReference type="Proteomes" id="UP000481852">
    <property type="component" value="Unassembled WGS sequence"/>
</dbReference>
<dbReference type="Gene3D" id="3.60.15.10">
    <property type="entry name" value="Ribonuclease Z/Hydroxyacylglutathione hydrolase-like"/>
    <property type="match status" value="1"/>
</dbReference>
<gene>
    <name evidence="2" type="ORF">FYJ35_09160</name>
</gene>
<dbReference type="InterPro" id="IPR001279">
    <property type="entry name" value="Metallo-B-lactamas"/>
</dbReference>
<dbReference type="PANTHER" id="PTHR47619:SF1">
    <property type="entry name" value="EXODEOXYRIBONUCLEASE WALJ"/>
    <property type="match status" value="1"/>
</dbReference>
<evidence type="ECO:0000313" key="3">
    <source>
        <dbReference type="Proteomes" id="UP000481852"/>
    </source>
</evidence>
<keyword evidence="2" id="KW-0378">Hydrolase</keyword>
<dbReference type="EMBL" id="VULZ01000009">
    <property type="protein sequence ID" value="MSS15199.1"/>
    <property type="molecule type" value="Genomic_DNA"/>
</dbReference>
<sequence length="266" mass="28798">MDFCSIASGSSGNCIFAGSDETAILIDAGISCKRIAEGLAGIGRSLSDLTGILITHEHSDHISGLGVLSRKVQIPIYATAATIRQIMRYTPIGKVDPSLFRVITADTPFTIGDMRAEAFHISHDAADPVAYRIEQGGKAAAVATDMGCYDDYTISHLKDLDVALVESNHDVNMLEVGPYPYPLKRRIMSEKGHLSNEAAGHLLTQILSPRMQAVYLGHLSQNNNYDALAYATVTTEIDADEDCEVRSHDLPIMVADRSHPMEPVTV</sequence>
<protein>
    <submittedName>
        <fullName evidence="2">MBL fold metallo-hydrolase</fullName>
    </submittedName>
</protein>
<dbReference type="PANTHER" id="PTHR47619">
    <property type="entry name" value="METALLO-HYDROLASE YYCJ-RELATED"/>
    <property type="match status" value="1"/>
</dbReference>
<reference evidence="2 3" key="1">
    <citation type="submission" date="2019-08" db="EMBL/GenBank/DDBJ databases">
        <title>In-depth cultivation of the pig gut microbiome towards novel bacterial diversity and tailored functional studies.</title>
        <authorList>
            <person name="Wylensek D."/>
            <person name="Hitch T.C.A."/>
            <person name="Clavel T."/>
        </authorList>
    </citation>
    <scope>NUCLEOTIDE SEQUENCE [LARGE SCALE GENOMIC DNA]</scope>
    <source>
        <strain evidence="2 3">Oil+RF-744-WCA-WT-11</strain>
    </source>
</reference>
<keyword evidence="3" id="KW-1185">Reference proteome</keyword>
<dbReference type="InterPro" id="IPR036866">
    <property type="entry name" value="RibonucZ/Hydroxyglut_hydro"/>
</dbReference>
<dbReference type="InterPro" id="IPR052533">
    <property type="entry name" value="WalJ/YycJ-like"/>
</dbReference>